<accession>A0A9W8EGW3</accession>
<protein>
    <submittedName>
        <fullName evidence="1">Uncharacterized protein</fullName>
    </submittedName>
</protein>
<dbReference type="PANTHER" id="PTHR43885">
    <property type="entry name" value="HALOACID DEHALOGENASE-LIKE HYDROLASE"/>
    <property type="match status" value="1"/>
</dbReference>
<organism evidence="1 2">
    <name type="scientific">Coemansia thaxteri</name>
    <dbReference type="NCBI Taxonomy" id="2663907"/>
    <lineage>
        <taxon>Eukaryota</taxon>
        <taxon>Fungi</taxon>
        <taxon>Fungi incertae sedis</taxon>
        <taxon>Zoopagomycota</taxon>
        <taxon>Kickxellomycotina</taxon>
        <taxon>Kickxellomycetes</taxon>
        <taxon>Kickxellales</taxon>
        <taxon>Kickxellaceae</taxon>
        <taxon>Coemansia</taxon>
    </lineage>
</organism>
<dbReference type="OrthoDB" id="426235at2759"/>
<dbReference type="Pfam" id="PF00702">
    <property type="entry name" value="Hydrolase"/>
    <property type="match status" value="1"/>
</dbReference>
<dbReference type="SUPFAM" id="SSF56784">
    <property type="entry name" value="HAD-like"/>
    <property type="match status" value="1"/>
</dbReference>
<dbReference type="SFLD" id="SFLDS00003">
    <property type="entry name" value="Haloacid_Dehalogenase"/>
    <property type="match status" value="1"/>
</dbReference>
<dbReference type="PANTHER" id="PTHR43885:SF1">
    <property type="entry name" value="SUPERFAMILY HYDROLASE, PUTATIVE (AFU_ORTHOLOGUE AFUA_4G13290)-RELATED"/>
    <property type="match status" value="1"/>
</dbReference>
<dbReference type="Gene3D" id="3.40.50.1000">
    <property type="entry name" value="HAD superfamily/HAD-like"/>
    <property type="match status" value="1"/>
</dbReference>
<keyword evidence="2" id="KW-1185">Reference proteome</keyword>
<reference evidence="1" key="1">
    <citation type="submission" date="2022-07" db="EMBL/GenBank/DDBJ databases">
        <title>Phylogenomic reconstructions and comparative analyses of Kickxellomycotina fungi.</title>
        <authorList>
            <person name="Reynolds N.K."/>
            <person name="Stajich J.E."/>
            <person name="Barry K."/>
            <person name="Grigoriev I.V."/>
            <person name="Crous P."/>
            <person name="Smith M.E."/>
        </authorList>
    </citation>
    <scope>NUCLEOTIDE SEQUENCE</scope>
    <source>
        <strain evidence="1">IMI 214461</strain>
    </source>
</reference>
<dbReference type="InterPro" id="IPR023214">
    <property type="entry name" value="HAD_sf"/>
</dbReference>
<dbReference type="SFLD" id="SFLDG01129">
    <property type="entry name" value="C1.5:_HAD__Beta-PGM__Phosphata"/>
    <property type="match status" value="1"/>
</dbReference>
<dbReference type="Gene3D" id="1.10.260.80">
    <property type="match status" value="1"/>
</dbReference>
<evidence type="ECO:0000313" key="1">
    <source>
        <dbReference type="EMBL" id="KAJ1999259.1"/>
    </source>
</evidence>
<dbReference type="Proteomes" id="UP001150907">
    <property type="component" value="Unassembled WGS sequence"/>
</dbReference>
<dbReference type="InterPro" id="IPR036412">
    <property type="entry name" value="HAD-like_sf"/>
</dbReference>
<comment type="caution">
    <text evidence="1">The sequence shown here is derived from an EMBL/GenBank/DDBJ whole genome shotgun (WGS) entry which is preliminary data.</text>
</comment>
<evidence type="ECO:0000313" key="2">
    <source>
        <dbReference type="Proteomes" id="UP001150907"/>
    </source>
</evidence>
<dbReference type="EMBL" id="JANBQF010000749">
    <property type="protein sequence ID" value="KAJ1999259.1"/>
    <property type="molecule type" value="Genomic_DNA"/>
</dbReference>
<name>A0A9W8EGW3_9FUNG</name>
<gene>
    <name evidence="1" type="ORF">H4R26_005142</name>
</gene>
<sequence>MIHHYLPSTKGAVAADPSALCIRGVVFDMDGTLATPMKEHLIRMRHEIGVPNGIRTLEYVETCLHGRARELAEKRILDIETEAMANMRVSPGLVDLLQFLHTHNIPTAIITRNNANSVSHFINNVVAEQPKEHLGFFGFDPIIDRSFKPTKPHPAGLLHISQKWGIPPHQLLMVGDHLDDLLCGLRAGSLTALLRYSDNSEFEAQAHIVVDRIDELVERLSSGFDADMSVAGHVDMAITTHAQTSA</sequence>
<dbReference type="AlphaFoldDB" id="A0A9W8EGW3"/>
<proteinExistence type="predicted"/>